<evidence type="ECO:0000259" key="2">
    <source>
        <dbReference type="Pfam" id="PF13601"/>
    </source>
</evidence>
<protein>
    <submittedName>
        <fullName evidence="3">Winged helix DNA-binding domain-containing protein</fullName>
    </submittedName>
</protein>
<dbReference type="Pfam" id="PF13601">
    <property type="entry name" value="HTH_34"/>
    <property type="match status" value="1"/>
</dbReference>
<sequence length="139" mass="14185">MSTPSGFDELIHPATRLSVVALLASTEWADFGFIRDSLSLSDSALSKQLHTLEDAGYLDLRKESSGRKRRTRVRLTERGRTAFDGHVAALRAIVEGAAGPAAVTGLGTGTATGPGTDADRAGAAAAPAAVAPAGAEAGR</sequence>
<dbReference type="RefSeq" id="WP_093843959.1">
    <property type="nucleotide sequence ID" value="NZ_FPAB01000007.1"/>
</dbReference>
<feature type="domain" description="Winged helix DNA-binding" evidence="2">
    <location>
        <begin position="16"/>
        <end position="94"/>
    </location>
</feature>
<dbReference type="InterPro" id="IPR036388">
    <property type="entry name" value="WH-like_DNA-bd_sf"/>
</dbReference>
<dbReference type="InterPro" id="IPR027395">
    <property type="entry name" value="WH_DNA-bd_dom"/>
</dbReference>
<reference evidence="4" key="1">
    <citation type="submission" date="2016-10" db="EMBL/GenBank/DDBJ databases">
        <authorList>
            <person name="Varghese N."/>
            <person name="Submissions S."/>
        </authorList>
    </citation>
    <scope>NUCLEOTIDE SEQUENCE [LARGE SCALE GENOMIC DNA]</scope>
    <source>
        <strain evidence="4">CGMCC 4.7047</strain>
    </source>
</reference>
<organism evidence="3 4">
    <name type="scientific">Streptomyces harbinensis</name>
    <dbReference type="NCBI Taxonomy" id="1176198"/>
    <lineage>
        <taxon>Bacteria</taxon>
        <taxon>Bacillati</taxon>
        <taxon>Actinomycetota</taxon>
        <taxon>Actinomycetes</taxon>
        <taxon>Kitasatosporales</taxon>
        <taxon>Streptomycetaceae</taxon>
        <taxon>Streptomyces</taxon>
    </lineage>
</organism>
<evidence type="ECO:0000313" key="3">
    <source>
        <dbReference type="EMBL" id="SFT10994.1"/>
    </source>
</evidence>
<accession>A0A1I6VBU4</accession>
<name>A0A1I6VBU4_9ACTN</name>
<keyword evidence="3" id="KW-0238">DNA-binding</keyword>
<keyword evidence="4" id="KW-1185">Reference proteome</keyword>
<dbReference type="InterPro" id="IPR036390">
    <property type="entry name" value="WH_DNA-bd_sf"/>
</dbReference>
<feature type="compositionally biased region" description="Low complexity" evidence="1">
    <location>
        <begin position="113"/>
        <end position="139"/>
    </location>
</feature>
<dbReference type="PANTHER" id="PTHR37318:SF1">
    <property type="entry name" value="BSL7504 PROTEIN"/>
    <property type="match status" value="1"/>
</dbReference>
<dbReference type="EMBL" id="FPAB01000007">
    <property type="protein sequence ID" value="SFT10994.1"/>
    <property type="molecule type" value="Genomic_DNA"/>
</dbReference>
<proteinExistence type="predicted"/>
<dbReference type="Proteomes" id="UP000198873">
    <property type="component" value="Unassembled WGS sequence"/>
</dbReference>
<dbReference type="SUPFAM" id="SSF46785">
    <property type="entry name" value="Winged helix' DNA-binding domain"/>
    <property type="match status" value="1"/>
</dbReference>
<dbReference type="GO" id="GO:0003677">
    <property type="term" value="F:DNA binding"/>
    <property type="evidence" value="ECO:0007669"/>
    <property type="project" value="UniProtKB-KW"/>
</dbReference>
<dbReference type="AlphaFoldDB" id="A0A1I6VBU4"/>
<feature type="region of interest" description="Disordered" evidence="1">
    <location>
        <begin position="107"/>
        <end position="139"/>
    </location>
</feature>
<dbReference type="STRING" id="1176198.SAMN05444716_107307"/>
<evidence type="ECO:0000313" key="4">
    <source>
        <dbReference type="Proteomes" id="UP000198873"/>
    </source>
</evidence>
<dbReference type="Gene3D" id="1.10.10.10">
    <property type="entry name" value="Winged helix-like DNA-binding domain superfamily/Winged helix DNA-binding domain"/>
    <property type="match status" value="1"/>
</dbReference>
<gene>
    <name evidence="3" type="ORF">SAMN05444716_107307</name>
</gene>
<evidence type="ECO:0000256" key="1">
    <source>
        <dbReference type="SAM" id="MobiDB-lite"/>
    </source>
</evidence>
<dbReference type="PANTHER" id="PTHR37318">
    <property type="entry name" value="BSL7504 PROTEIN"/>
    <property type="match status" value="1"/>
</dbReference>